<dbReference type="InterPro" id="IPR051054">
    <property type="entry name" value="SorC_transcr_regulators"/>
</dbReference>
<dbReference type="PANTHER" id="PTHR34294:SF1">
    <property type="entry name" value="TRANSCRIPTIONAL REGULATOR LSRR"/>
    <property type="match status" value="1"/>
</dbReference>
<feature type="domain" description="HTH crp-type" evidence="5">
    <location>
        <begin position="1"/>
        <end position="57"/>
    </location>
</feature>
<dbReference type="GO" id="GO:0003677">
    <property type="term" value="F:DNA binding"/>
    <property type="evidence" value="ECO:0007669"/>
    <property type="project" value="UniProtKB-KW"/>
</dbReference>
<keyword evidence="2" id="KW-0805">Transcription regulation</keyword>
<protein>
    <submittedName>
        <fullName evidence="6">Transcriptional regulator</fullName>
    </submittedName>
</protein>
<dbReference type="GO" id="GO:0030246">
    <property type="term" value="F:carbohydrate binding"/>
    <property type="evidence" value="ECO:0007669"/>
    <property type="project" value="InterPro"/>
</dbReference>
<dbReference type="Gene3D" id="1.10.10.60">
    <property type="entry name" value="Homeodomain-like"/>
    <property type="match status" value="1"/>
</dbReference>
<dbReference type="InterPro" id="IPR012318">
    <property type="entry name" value="HTH_CRP"/>
</dbReference>
<keyword evidence="7" id="KW-1185">Reference proteome</keyword>
<evidence type="ECO:0000256" key="2">
    <source>
        <dbReference type="ARBA" id="ARBA00023015"/>
    </source>
</evidence>
<evidence type="ECO:0000256" key="4">
    <source>
        <dbReference type="ARBA" id="ARBA00023163"/>
    </source>
</evidence>
<dbReference type="RefSeq" id="WP_143939091.1">
    <property type="nucleotide sequence ID" value="NZ_VKKG01000006.1"/>
</dbReference>
<accession>A0A553JWW3</accession>
<name>A0A553JWW3_9ACTN</name>
<reference evidence="6 7" key="1">
    <citation type="submission" date="2019-07" db="EMBL/GenBank/DDBJ databases">
        <authorList>
            <person name="Zhou L.-Y."/>
        </authorList>
    </citation>
    <scope>NUCLEOTIDE SEQUENCE [LARGE SCALE GENOMIC DNA]</scope>
    <source>
        <strain evidence="6 7">YIM 101269</strain>
    </source>
</reference>
<dbReference type="OrthoDB" id="186585at2"/>
<proteinExistence type="inferred from homology"/>
<comment type="caution">
    <text evidence="6">The sequence shown here is derived from an EMBL/GenBank/DDBJ whole genome shotgun (WGS) entry which is preliminary data.</text>
</comment>
<evidence type="ECO:0000259" key="5">
    <source>
        <dbReference type="PROSITE" id="PS51063"/>
    </source>
</evidence>
<dbReference type="PANTHER" id="PTHR34294">
    <property type="entry name" value="TRANSCRIPTIONAL REGULATOR-RELATED"/>
    <property type="match status" value="1"/>
</dbReference>
<evidence type="ECO:0000313" key="7">
    <source>
        <dbReference type="Proteomes" id="UP000317638"/>
    </source>
</evidence>
<evidence type="ECO:0000313" key="6">
    <source>
        <dbReference type="EMBL" id="TRY16948.1"/>
    </source>
</evidence>
<dbReference type="GO" id="GO:0006355">
    <property type="term" value="P:regulation of DNA-templated transcription"/>
    <property type="evidence" value="ECO:0007669"/>
    <property type="project" value="InterPro"/>
</dbReference>
<dbReference type="Pfam" id="PF13545">
    <property type="entry name" value="HTH_Crp_2"/>
    <property type="match status" value="1"/>
</dbReference>
<dbReference type="Pfam" id="PF04198">
    <property type="entry name" value="Sugar-bind"/>
    <property type="match status" value="1"/>
</dbReference>
<dbReference type="InterPro" id="IPR037171">
    <property type="entry name" value="NagB/RpiA_transferase-like"/>
</dbReference>
<evidence type="ECO:0000256" key="1">
    <source>
        <dbReference type="ARBA" id="ARBA00010466"/>
    </source>
</evidence>
<keyword evidence="3" id="KW-0238">DNA-binding</keyword>
<sequence>MRRNNDTLLKVARMYHVQAETMEAIANQLGVSRSTVSRLLKDARDRGLVRVSIVDPDRPATRISELFERFFHVQAHLVNVRNGASSVFRLEQVARVAARLLDEIVRNDDTVGIAWGTTTAAMAAQLRPRDLSGVTIVGLNGGANQSTTGLPYVGSILQRFATAFNADEQLFPLPAFFDDPSTRQAMWAERSTQHMLAVRARTRVAVFGVGGLGSELQSHVYAANYLSAGDLGELKSSNVVGDVCTVMLREDGSWRDVAFNERATGMTPDELRRIPKRICVVSGASKAPAVLGALRAGVATDLVIDDETARVVLRRMRPGLRLE</sequence>
<dbReference type="InterPro" id="IPR007324">
    <property type="entry name" value="Sugar-bd_dom_put"/>
</dbReference>
<gene>
    <name evidence="6" type="ORF">FOJ82_13875</name>
</gene>
<keyword evidence="4" id="KW-0804">Transcription</keyword>
<dbReference type="InterPro" id="IPR009057">
    <property type="entry name" value="Homeodomain-like_sf"/>
</dbReference>
<dbReference type="Gene3D" id="3.40.50.1360">
    <property type="match status" value="1"/>
</dbReference>
<dbReference type="EMBL" id="VKKG01000006">
    <property type="protein sequence ID" value="TRY16948.1"/>
    <property type="molecule type" value="Genomic_DNA"/>
</dbReference>
<comment type="similarity">
    <text evidence="1">Belongs to the SorC transcriptional regulatory family.</text>
</comment>
<dbReference type="SUPFAM" id="SSF100950">
    <property type="entry name" value="NagB/RpiA/CoA transferase-like"/>
    <property type="match status" value="1"/>
</dbReference>
<organism evidence="6 7">
    <name type="scientific">Tessaracoccus rhinocerotis</name>
    <dbReference type="NCBI Taxonomy" id="1689449"/>
    <lineage>
        <taxon>Bacteria</taxon>
        <taxon>Bacillati</taxon>
        <taxon>Actinomycetota</taxon>
        <taxon>Actinomycetes</taxon>
        <taxon>Propionibacteriales</taxon>
        <taxon>Propionibacteriaceae</taxon>
        <taxon>Tessaracoccus</taxon>
    </lineage>
</organism>
<dbReference type="AlphaFoldDB" id="A0A553JWW3"/>
<dbReference type="Proteomes" id="UP000317638">
    <property type="component" value="Unassembled WGS sequence"/>
</dbReference>
<dbReference type="PROSITE" id="PS51063">
    <property type="entry name" value="HTH_CRP_2"/>
    <property type="match status" value="1"/>
</dbReference>
<dbReference type="SUPFAM" id="SSF46689">
    <property type="entry name" value="Homeodomain-like"/>
    <property type="match status" value="1"/>
</dbReference>
<evidence type="ECO:0000256" key="3">
    <source>
        <dbReference type="ARBA" id="ARBA00023125"/>
    </source>
</evidence>